<dbReference type="SMART" id="SM00304">
    <property type="entry name" value="HAMP"/>
    <property type="match status" value="1"/>
</dbReference>
<comment type="catalytic activity">
    <reaction evidence="1">
        <text>ATP + protein L-histidine = ADP + protein N-phospho-L-histidine.</text>
        <dbReference type="EC" id="2.7.13.3"/>
    </reaction>
</comment>
<dbReference type="PANTHER" id="PTHR45528">
    <property type="entry name" value="SENSOR HISTIDINE KINASE CPXA"/>
    <property type="match status" value="1"/>
</dbReference>
<evidence type="ECO:0000313" key="18">
    <source>
        <dbReference type="Proteomes" id="UP001285636"/>
    </source>
</evidence>
<dbReference type="SUPFAM" id="SSF158472">
    <property type="entry name" value="HAMP domain-like"/>
    <property type="match status" value="1"/>
</dbReference>
<evidence type="ECO:0000259" key="16">
    <source>
        <dbReference type="PROSITE" id="PS50885"/>
    </source>
</evidence>
<evidence type="ECO:0000256" key="7">
    <source>
        <dbReference type="ARBA" id="ARBA00022692"/>
    </source>
</evidence>
<evidence type="ECO:0000256" key="11">
    <source>
        <dbReference type="ARBA" id="ARBA00022989"/>
    </source>
</evidence>
<keyword evidence="12" id="KW-0902">Two-component regulatory system</keyword>
<keyword evidence="6" id="KW-0808">Transferase</keyword>
<proteinExistence type="predicted"/>
<keyword evidence="5" id="KW-0597">Phosphoprotein</keyword>
<dbReference type="InterPro" id="IPR003661">
    <property type="entry name" value="HisK_dim/P_dom"/>
</dbReference>
<keyword evidence="7 14" id="KW-0812">Transmembrane</keyword>
<evidence type="ECO:0000256" key="3">
    <source>
        <dbReference type="ARBA" id="ARBA00012438"/>
    </source>
</evidence>
<feature type="transmembrane region" description="Helical" evidence="14">
    <location>
        <begin position="12"/>
        <end position="35"/>
    </location>
</feature>
<dbReference type="Gene3D" id="6.10.340.10">
    <property type="match status" value="1"/>
</dbReference>
<dbReference type="InterPro" id="IPR005467">
    <property type="entry name" value="His_kinase_dom"/>
</dbReference>
<evidence type="ECO:0000256" key="9">
    <source>
        <dbReference type="ARBA" id="ARBA00022777"/>
    </source>
</evidence>
<evidence type="ECO:0000259" key="15">
    <source>
        <dbReference type="PROSITE" id="PS50109"/>
    </source>
</evidence>
<dbReference type="FunFam" id="1.10.287.130:FF:000001">
    <property type="entry name" value="Two-component sensor histidine kinase"/>
    <property type="match status" value="1"/>
</dbReference>
<evidence type="ECO:0000256" key="6">
    <source>
        <dbReference type="ARBA" id="ARBA00022679"/>
    </source>
</evidence>
<sequence length="476" mass="53573">MKWSSWSFHKKVWAFLLTFTYGSIIVSVLLVSYIYQEVYVGAEEERLLSLGRNLAMQHSPGELNEDFIQRAEAHNDVSTTQIYVVQNPRELSACLPFEIDYQTFISEEERRQLLNGEYLVKMGYEERIDRNVLAVVTPLVEDRVLDGILYVYVPVSSIQEVFLPAVPVLVLLILVLFVILYLSGSRFTTYVTKPLTTMQLATKKIAAGDFSSRVPIHTSDELGQLGHSFNEMANALEKEDVRKQTFLSNVSHELRTPLSYVKGYSEVLLEDEQLREDQKEFVSIIHNESDRLSKLVNDLLDLAKIQGEQEVLSVEPTVLSALIDEAAASYLPSARKKGIEITTSNDESIIALIDPNRIKQVLHNLMQNSLHHCQSGDSITCTLTLERANICKIMITDTGAGMSKEALVHLGERFYRTDDARTRKYGGTGLGVAISKAIIEKHNGTIHYESELGKGTIVTISLPIVDEKDQPNDYLN</sequence>
<dbReference type="GO" id="GO:0000155">
    <property type="term" value="F:phosphorelay sensor kinase activity"/>
    <property type="evidence" value="ECO:0007669"/>
    <property type="project" value="InterPro"/>
</dbReference>
<evidence type="ECO:0000256" key="2">
    <source>
        <dbReference type="ARBA" id="ARBA00004651"/>
    </source>
</evidence>
<feature type="transmembrane region" description="Helical" evidence="14">
    <location>
        <begin position="161"/>
        <end position="183"/>
    </location>
</feature>
<dbReference type="FunFam" id="3.30.565.10:FF:000006">
    <property type="entry name" value="Sensor histidine kinase WalK"/>
    <property type="match status" value="1"/>
</dbReference>
<evidence type="ECO:0000256" key="1">
    <source>
        <dbReference type="ARBA" id="ARBA00000085"/>
    </source>
</evidence>
<dbReference type="InterPro" id="IPR004358">
    <property type="entry name" value="Sig_transdc_His_kin-like_C"/>
</dbReference>
<dbReference type="PRINTS" id="PR00344">
    <property type="entry name" value="BCTRLSENSOR"/>
</dbReference>
<keyword evidence="9 17" id="KW-0418">Kinase</keyword>
<evidence type="ECO:0000256" key="8">
    <source>
        <dbReference type="ARBA" id="ARBA00022741"/>
    </source>
</evidence>
<keyword evidence="8" id="KW-0547">Nucleotide-binding</keyword>
<gene>
    <name evidence="17" type="ORF">RYX45_02775</name>
</gene>
<reference evidence="17" key="1">
    <citation type="submission" date="2023-10" db="EMBL/GenBank/DDBJ databases">
        <title>Screening of Alkalihalophilus pseudofirmusBZ-TG-HK211 and Its Alleviation of Salt Stress on Rapeseed Growth.</title>
        <authorList>
            <person name="Zhao B."/>
            <person name="Guo T."/>
        </authorList>
    </citation>
    <scope>NUCLEOTIDE SEQUENCE</scope>
    <source>
        <strain evidence="17">BZ-TG-HK211</strain>
    </source>
</reference>
<dbReference type="EC" id="2.7.13.3" evidence="3"/>
<dbReference type="SMART" id="SM00387">
    <property type="entry name" value="HATPase_c"/>
    <property type="match status" value="1"/>
</dbReference>
<dbReference type="Pfam" id="PF00512">
    <property type="entry name" value="HisKA"/>
    <property type="match status" value="1"/>
</dbReference>
<dbReference type="InterPro" id="IPR003660">
    <property type="entry name" value="HAMP_dom"/>
</dbReference>
<evidence type="ECO:0000256" key="5">
    <source>
        <dbReference type="ARBA" id="ARBA00022553"/>
    </source>
</evidence>
<dbReference type="InterPro" id="IPR036890">
    <property type="entry name" value="HATPase_C_sf"/>
</dbReference>
<protein>
    <recommendedName>
        <fullName evidence="3">histidine kinase</fullName>
        <ecNumber evidence="3">2.7.13.3</ecNumber>
    </recommendedName>
</protein>
<dbReference type="Gene3D" id="1.10.287.130">
    <property type="match status" value="1"/>
</dbReference>
<dbReference type="PROSITE" id="PS50885">
    <property type="entry name" value="HAMP"/>
    <property type="match status" value="1"/>
</dbReference>
<dbReference type="InterPro" id="IPR036097">
    <property type="entry name" value="HisK_dim/P_sf"/>
</dbReference>
<keyword evidence="4" id="KW-1003">Cell membrane</keyword>
<dbReference type="SUPFAM" id="SSF55874">
    <property type="entry name" value="ATPase domain of HSP90 chaperone/DNA topoisomerase II/histidine kinase"/>
    <property type="match status" value="1"/>
</dbReference>
<dbReference type="RefSeq" id="WP_323465809.1">
    <property type="nucleotide sequence ID" value="NZ_CP144224.1"/>
</dbReference>
<keyword evidence="11 14" id="KW-1133">Transmembrane helix</keyword>
<feature type="domain" description="Histidine kinase" evidence="15">
    <location>
        <begin position="249"/>
        <end position="466"/>
    </location>
</feature>
<accession>A0AAJ2L0B0</accession>
<organism evidence="17 18">
    <name type="scientific">Alkalihalophilus pseudofirmus</name>
    <name type="common">Bacillus pseudofirmus</name>
    <dbReference type="NCBI Taxonomy" id="79885"/>
    <lineage>
        <taxon>Bacteria</taxon>
        <taxon>Bacillati</taxon>
        <taxon>Bacillota</taxon>
        <taxon>Bacilli</taxon>
        <taxon>Bacillales</taxon>
        <taxon>Bacillaceae</taxon>
        <taxon>Alkalihalophilus</taxon>
    </lineage>
</organism>
<keyword evidence="13 14" id="KW-0472">Membrane</keyword>
<dbReference type="InterPro" id="IPR003594">
    <property type="entry name" value="HATPase_dom"/>
</dbReference>
<dbReference type="GO" id="GO:0005886">
    <property type="term" value="C:plasma membrane"/>
    <property type="evidence" value="ECO:0007669"/>
    <property type="project" value="UniProtKB-SubCell"/>
</dbReference>
<dbReference type="Gene3D" id="3.30.565.10">
    <property type="entry name" value="Histidine kinase-like ATPase, C-terminal domain"/>
    <property type="match status" value="1"/>
</dbReference>
<dbReference type="GO" id="GO:0005524">
    <property type="term" value="F:ATP binding"/>
    <property type="evidence" value="ECO:0007669"/>
    <property type="project" value="UniProtKB-KW"/>
</dbReference>
<comment type="caution">
    <text evidence="17">The sequence shown here is derived from an EMBL/GenBank/DDBJ whole genome shotgun (WGS) entry which is preliminary data.</text>
</comment>
<evidence type="ECO:0000256" key="4">
    <source>
        <dbReference type="ARBA" id="ARBA00022475"/>
    </source>
</evidence>
<evidence type="ECO:0000256" key="14">
    <source>
        <dbReference type="SAM" id="Phobius"/>
    </source>
</evidence>
<evidence type="ECO:0000256" key="12">
    <source>
        <dbReference type="ARBA" id="ARBA00023012"/>
    </source>
</evidence>
<evidence type="ECO:0000313" key="17">
    <source>
        <dbReference type="EMBL" id="MDV2884085.1"/>
    </source>
</evidence>
<dbReference type="SUPFAM" id="SSF47384">
    <property type="entry name" value="Homodimeric domain of signal transducing histidine kinase"/>
    <property type="match status" value="1"/>
</dbReference>
<dbReference type="PANTHER" id="PTHR45528:SF1">
    <property type="entry name" value="SENSOR HISTIDINE KINASE CPXA"/>
    <property type="match status" value="1"/>
</dbReference>
<name>A0AAJ2L0B0_ALKPS</name>
<evidence type="ECO:0000256" key="10">
    <source>
        <dbReference type="ARBA" id="ARBA00022840"/>
    </source>
</evidence>
<dbReference type="Pfam" id="PF00672">
    <property type="entry name" value="HAMP"/>
    <property type="match status" value="1"/>
</dbReference>
<dbReference type="AlphaFoldDB" id="A0AAJ2L0B0"/>
<dbReference type="SMART" id="SM00388">
    <property type="entry name" value="HisKA"/>
    <property type="match status" value="1"/>
</dbReference>
<dbReference type="EMBL" id="JAWJAY010000001">
    <property type="protein sequence ID" value="MDV2884085.1"/>
    <property type="molecule type" value="Genomic_DNA"/>
</dbReference>
<dbReference type="PROSITE" id="PS50109">
    <property type="entry name" value="HIS_KIN"/>
    <property type="match status" value="1"/>
</dbReference>
<keyword evidence="10" id="KW-0067">ATP-binding</keyword>
<dbReference type="CDD" id="cd00082">
    <property type="entry name" value="HisKA"/>
    <property type="match status" value="1"/>
</dbReference>
<comment type="subcellular location">
    <subcellularLocation>
        <location evidence="2">Cell membrane</location>
        <topology evidence="2">Multi-pass membrane protein</topology>
    </subcellularLocation>
</comment>
<evidence type="ECO:0000256" key="13">
    <source>
        <dbReference type="ARBA" id="ARBA00023136"/>
    </source>
</evidence>
<dbReference type="InterPro" id="IPR050398">
    <property type="entry name" value="HssS/ArlS-like"/>
</dbReference>
<dbReference type="Proteomes" id="UP001285636">
    <property type="component" value="Unassembled WGS sequence"/>
</dbReference>
<feature type="domain" description="HAMP" evidence="16">
    <location>
        <begin position="189"/>
        <end position="241"/>
    </location>
</feature>
<dbReference type="CDD" id="cd06225">
    <property type="entry name" value="HAMP"/>
    <property type="match status" value="1"/>
</dbReference>
<dbReference type="Pfam" id="PF02518">
    <property type="entry name" value="HATPase_c"/>
    <property type="match status" value="1"/>
</dbReference>